<dbReference type="AlphaFoldDB" id="A0A0T5NQZ9"/>
<organism evidence="8 9">
    <name type="scientific">Roseovarius atlanticus</name>
    <dbReference type="NCBI Taxonomy" id="1641875"/>
    <lineage>
        <taxon>Bacteria</taxon>
        <taxon>Pseudomonadati</taxon>
        <taxon>Pseudomonadota</taxon>
        <taxon>Alphaproteobacteria</taxon>
        <taxon>Rhodobacterales</taxon>
        <taxon>Roseobacteraceae</taxon>
        <taxon>Roseovarius</taxon>
    </lineage>
</organism>
<dbReference type="InterPro" id="IPR003593">
    <property type="entry name" value="AAA+_ATPase"/>
</dbReference>
<sequence>MMLQARELAIGYGRMQVGADLSLSVQAGDILCLLGPNGCGKTTLFRTLLGLLPPLAGEVRLGDTRITAQRRAEIARRIAYVPQAHAPPFPFEAQEVVLMGRTARLGPFAQPGKADRDAAQKAMDQLGIGDLAARDYSRLSGGQRQLVLIARALAQDTPLIVMDEPTASLDFGNQAQVLARISGLAQGASPERRGIILSTHDPDQAFALNARVLLMHQGRIMADGPASEVLTAHNLSTVYGIPVTIETTGSGRKVCLPSLHLQSDPTITSDALTIA</sequence>
<name>A0A0T5NQZ9_9RHOB</name>
<evidence type="ECO:0000256" key="3">
    <source>
        <dbReference type="ARBA" id="ARBA00022741"/>
    </source>
</evidence>
<dbReference type="FunFam" id="3.40.50.300:FF:000134">
    <property type="entry name" value="Iron-enterobactin ABC transporter ATP-binding protein"/>
    <property type="match status" value="1"/>
</dbReference>
<dbReference type="Proteomes" id="UP000051295">
    <property type="component" value="Unassembled WGS sequence"/>
</dbReference>
<dbReference type="PROSITE" id="PS50893">
    <property type="entry name" value="ABC_TRANSPORTER_2"/>
    <property type="match status" value="1"/>
</dbReference>
<protein>
    <submittedName>
        <fullName evidence="8">ABC transporter</fullName>
    </submittedName>
</protein>
<evidence type="ECO:0000256" key="5">
    <source>
        <dbReference type="ARBA" id="ARBA00022967"/>
    </source>
</evidence>
<evidence type="ECO:0000256" key="2">
    <source>
        <dbReference type="ARBA" id="ARBA00022448"/>
    </source>
</evidence>
<dbReference type="PANTHER" id="PTHR42794:SF1">
    <property type="entry name" value="HEMIN IMPORT ATP-BINDING PROTEIN HMUV"/>
    <property type="match status" value="1"/>
</dbReference>
<evidence type="ECO:0000256" key="4">
    <source>
        <dbReference type="ARBA" id="ARBA00022840"/>
    </source>
</evidence>
<comment type="similarity">
    <text evidence="1">Belongs to the ABC transporter superfamily.</text>
</comment>
<keyword evidence="9" id="KW-1185">Reference proteome</keyword>
<keyword evidence="3" id="KW-0547">Nucleotide-binding</keyword>
<dbReference type="InterPro" id="IPR017871">
    <property type="entry name" value="ABC_transporter-like_CS"/>
</dbReference>
<dbReference type="PATRIC" id="fig|1641875.4.peg.1980"/>
<dbReference type="OrthoDB" id="9805601at2"/>
<keyword evidence="4" id="KW-0067">ATP-binding</keyword>
<gene>
    <name evidence="8" type="ORF">XM53_17395</name>
</gene>
<dbReference type="Gene3D" id="3.40.50.300">
    <property type="entry name" value="P-loop containing nucleotide triphosphate hydrolases"/>
    <property type="match status" value="1"/>
</dbReference>
<comment type="caution">
    <text evidence="8">The sequence shown here is derived from an EMBL/GenBank/DDBJ whole genome shotgun (WGS) entry which is preliminary data.</text>
</comment>
<evidence type="ECO:0000313" key="8">
    <source>
        <dbReference type="EMBL" id="KRS11369.1"/>
    </source>
</evidence>
<dbReference type="PROSITE" id="PS00211">
    <property type="entry name" value="ABC_TRANSPORTER_1"/>
    <property type="match status" value="1"/>
</dbReference>
<dbReference type="CDD" id="cd03214">
    <property type="entry name" value="ABC_Iron-Siderophores_B12_Hemin"/>
    <property type="match status" value="1"/>
</dbReference>
<dbReference type="InterPro" id="IPR027417">
    <property type="entry name" value="P-loop_NTPase"/>
</dbReference>
<keyword evidence="2" id="KW-0813">Transport</keyword>
<evidence type="ECO:0000259" key="7">
    <source>
        <dbReference type="PROSITE" id="PS50893"/>
    </source>
</evidence>
<dbReference type="InterPro" id="IPR003439">
    <property type="entry name" value="ABC_transporter-like_ATP-bd"/>
</dbReference>
<dbReference type="Pfam" id="PF00005">
    <property type="entry name" value="ABC_tran"/>
    <property type="match status" value="1"/>
</dbReference>
<dbReference type="EMBL" id="LAXJ01000020">
    <property type="protein sequence ID" value="KRS11369.1"/>
    <property type="molecule type" value="Genomic_DNA"/>
</dbReference>
<evidence type="ECO:0000256" key="6">
    <source>
        <dbReference type="ARBA" id="ARBA00037066"/>
    </source>
</evidence>
<dbReference type="GO" id="GO:0016887">
    <property type="term" value="F:ATP hydrolysis activity"/>
    <property type="evidence" value="ECO:0007669"/>
    <property type="project" value="InterPro"/>
</dbReference>
<dbReference type="SMART" id="SM00382">
    <property type="entry name" value="AAA"/>
    <property type="match status" value="1"/>
</dbReference>
<feature type="domain" description="ABC transporter" evidence="7">
    <location>
        <begin position="3"/>
        <end position="242"/>
    </location>
</feature>
<keyword evidence="5" id="KW-1278">Translocase</keyword>
<evidence type="ECO:0000256" key="1">
    <source>
        <dbReference type="ARBA" id="ARBA00005417"/>
    </source>
</evidence>
<dbReference type="PANTHER" id="PTHR42794">
    <property type="entry name" value="HEMIN IMPORT ATP-BINDING PROTEIN HMUV"/>
    <property type="match status" value="1"/>
</dbReference>
<evidence type="ECO:0000313" key="9">
    <source>
        <dbReference type="Proteomes" id="UP000051295"/>
    </source>
</evidence>
<dbReference type="SUPFAM" id="SSF52540">
    <property type="entry name" value="P-loop containing nucleoside triphosphate hydrolases"/>
    <property type="match status" value="1"/>
</dbReference>
<accession>A0A0T5NQZ9</accession>
<comment type="function">
    <text evidence="6">Part of the ABC transporter complex HmuTUV involved in hemin import. Responsible for energy coupling to the transport system.</text>
</comment>
<dbReference type="GO" id="GO:0005524">
    <property type="term" value="F:ATP binding"/>
    <property type="evidence" value="ECO:0007669"/>
    <property type="project" value="UniProtKB-KW"/>
</dbReference>
<proteinExistence type="inferred from homology"/>
<dbReference type="STRING" id="1641875.XM53_17395"/>
<reference evidence="8 9" key="1">
    <citation type="submission" date="2015-04" db="EMBL/GenBank/DDBJ databases">
        <title>The draft genome sequence of Roseovarius sp.R12b.</title>
        <authorList>
            <person name="Li G."/>
            <person name="Lai Q."/>
            <person name="Shao Z."/>
            <person name="Yan P."/>
        </authorList>
    </citation>
    <scope>NUCLEOTIDE SEQUENCE [LARGE SCALE GENOMIC DNA]</scope>
    <source>
        <strain evidence="8 9">R12B</strain>
    </source>
</reference>